<protein>
    <submittedName>
        <fullName evidence="1">Uncharacterized protein</fullName>
    </submittedName>
</protein>
<feature type="non-terminal residue" evidence="1">
    <location>
        <position position="1"/>
    </location>
</feature>
<organism evidence="1">
    <name type="scientific">marine sediment metagenome</name>
    <dbReference type="NCBI Taxonomy" id="412755"/>
    <lineage>
        <taxon>unclassified sequences</taxon>
        <taxon>metagenomes</taxon>
        <taxon>ecological metagenomes</taxon>
    </lineage>
</organism>
<dbReference type="EMBL" id="BARS01050389">
    <property type="protein sequence ID" value="GAG48017.1"/>
    <property type="molecule type" value="Genomic_DNA"/>
</dbReference>
<comment type="caution">
    <text evidence="1">The sequence shown here is derived from an EMBL/GenBank/DDBJ whole genome shotgun (WGS) entry which is preliminary data.</text>
</comment>
<accession>X0YM44</accession>
<sequence length="39" mass="4270">GTYLHNPEALAVSSHDISVSPDLSGITRQFVQDTVWVTQ</sequence>
<reference evidence="1" key="1">
    <citation type="journal article" date="2014" name="Front. Microbiol.">
        <title>High frequency of phylogenetically diverse reductive dehalogenase-homologous genes in deep subseafloor sedimentary metagenomes.</title>
        <authorList>
            <person name="Kawai M."/>
            <person name="Futagami T."/>
            <person name="Toyoda A."/>
            <person name="Takaki Y."/>
            <person name="Nishi S."/>
            <person name="Hori S."/>
            <person name="Arai W."/>
            <person name="Tsubouchi T."/>
            <person name="Morono Y."/>
            <person name="Uchiyama I."/>
            <person name="Ito T."/>
            <person name="Fujiyama A."/>
            <person name="Inagaki F."/>
            <person name="Takami H."/>
        </authorList>
    </citation>
    <scope>NUCLEOTIDE SEQUENCE</scope>
    <source>
        <strain evidence="1">Expedition CK06-06</strain>
    </source>
</reference>
<gene>
    <name evidence="1" type="ORF">S01H1_75233</name>
</gene>
<proteinExistence type="predicted"/>
<name>X0YM44_9ZZZZ</name>
<dbReference type="AlphaFoldDB" id="X0YM44"/>
<evidence type="ECO:0000313" key="1">
    <source>
        <dbReference type="EMBL" id="GAG48017.1"/>
    </source>
</evidence>